<comment type="caution">
    <text evidence="1">The sequence shown here is derived from an EMBL/GenBank/DDBJ whole genome shotgun (WGS) entry which is preliminary data.</text>
</comment>
<dbReference type="EMBL" id="CAJNOT010000704">
    <property type="protein sequence ID" value="CAF1060156.1"/>
    <property type="molecule type" value="Genomic_DNA"/>
</dbReference>
<organism evidence="1 2">
    <name type="scientific">Rotaria sordida</name>
    <dbReference type="NCBI Taxonomy" id="392033"/>
    <lineage>
        <taxon>Eukaryota</taxon>
        <taxon>Metazoa</taxon>
        <taxon>Spiralia</taxon>
        <taxon>Gnathifera</taxon>
        <taxon>Rotifera</taxon>
        <taxon>Eurotatoria</taxon>
        <taxon>Bdelloidea</taxon>
        <taxon>Philodinida</taxon>
        <taxon>Philodinidae</taxon>
        <taxon>Rotaria</taxon>
    </lineage>
</organism>
<name>A0A814L915_9BILA</name>
<dbReference type="AlphaFoldDB" id="A0A814L915"/>
<evidence type="ECO:0000313" key="1">
    <source>
        <dbReference type="EMBL" id="CAF1060156.1"/>
    </source>
</evidence>
<evidence type="ECO:0000313" key="2">
    <source>
        <dbReference type="Proteomes" id="UP000663864"/>
    </source>
</evidence>
<proteinExistence type="predicted"/>
<sequence length="118" mass="13228">MNDINTGLDDISCQIIAETVPIFVHFGICFRRKSGLPKPDSIGHCIEFDPALVNLTNDPIVPIIGDDEDDEDLTFLESIYDIYQASIKELHSRILRLSFHMKPLIVVEEGGCGLTVWL</sequence>
<accession>A0A814L915</accession>
<dbReference type="Proteomes" id="UP000663864">
    <property type="component" value="Unassembled WGS sequence"/>
</dbReference>
<reference evidence="1" key="1">
    <citation type="submission" date="2021-02" db="EMBL/GenBank/DDBJ databases">
        <authorList>
            <person name="Nowell W R."/>
        </authorList>
    </citation>
    <scope>NUCLEOTIDE SEQUENCE</scope>
</reference>
<protein>
    <submittedName>
        <fullName evidence="1">Uncharacterized protein</fullName>
    </submittedName>
</protein>
<gene>
    <name evidence="1" type="ORF">ZHD862_LOCUS15522</name>
</gene>